<name>A0A0F4TEB0_PSEFL</name>
<dbReference type="Proteomes" id="UP000033500">
    <property type="component" value="Unassembled WGS sequence"/>
</dbReference>
<keyword evidence="1" id="KW-0472">Membrane</keyword>
<proteinExistence type="predicted"/>
<reference evidence="2 3" key="1">
    <citation type="submission" date="2015-03" db="EMBL/GenBank/DDBJ databases">
        <title>Comparative genomics of Pseudomonas insights into diversity of traits involved in vanlence and defense.</title>
        <authorList>
            <person name="Qin Y."/>
        </authorList>
    </citation>
    <scope>NUCLEOTIDE SEQUENCE [LARGE SCALE GENOMIC DNA]</scope>
    <source>
        <strain evidence="2 3">C3</strain>
    </source>
</reference>
<gene>
    <name evidence="2" type="ORF">VC34_15715</name>
</gene>
<sequence length="83" mass="9290">MVSTHVLVATDSLNRWVEQKMKKKRSQKFSTHALTVAIFLVLSPNISFDFRQSLSTAIDGSHINSIEVALKKDAVDQSGLFKK</sequence>
<dbReference type="PATRIC" id="fig|294.131.peg.1238"/>
<accession>A0A0F4TEB0</accession>
<comment type="caution">
    <text evidence="2">The sequence shown here is derived from an EMBL/GenBank/DDBJ whole genome shotgun (WGS) entry which is preliminary data.</text>
</comment>
<feature type="transmembrane region" description="Helical" evidence="1">
    <location>
        <begin position="29"/>
        <end position="48"/>
    </location>
</feature>
<keyword evidence="1" id="KW-0812">Transmembrane</keyword>
<protein>
    <submittedName>
        <fullName evidence="2">Uncharacterized protein</fullName>
    </submittedName>
</protein>
<evidence type="ECO:0000256" key="1">
    <source>
        <dbReference type="SAM" id="Phobius"/>
    </source>
</evidence>
<keyword evidence="1" id="KW-1133">Transmembrane helix</keyword>
<dbReference type="EMBL" id="LACD01000019">
    <property type="protein sequence ID" value="KJZ42763.1"/>
    <property type="molecule type" value="Genomic_DNA"/>
</dbReference>
<dbReference type="AlphaFoldDB" id="A0A0F4TEB0"/>
<organism evidence="2 3">
    <name type="scientific">Pseudomonas fluorescens</name>
    <dbReference type="NCBI Taxonomy" id="294"/>
    <lineage>
        <taxon>Bacteria</taxon>
        <taxon>Pseudomonadati</taxon>
        <taxon>Pseudomonadota</taxon>
        <taxon>Gammaproteobacteria</taxon>
        <taxon>Pseudomonadales</taxon>
        <taxon>Pseudomonadaceae</taxon>
        <taxon>Pseudomonas</taxon>
    </lineage>
</organism>
<evidence type="ECO:0000313" key="3">
    <source>
        <dbReference type="Proteomes" id="UP000033500"/>
    </source>
</evidence>
<evidence type="ECO:0000313" key="2">
    <source>
        <dbReference type="EMBL" id="KJZ42763.1"/>
    </source>
</evidence>